<dbReference type="RefSeq" id="WP_344911671.1">
    <property type="nucleotide sequence ID" value="NZ_BAAAYO010000010.1"/>
</dbReference>
<evidence type="ECO:0000313" key="3">
    <source>
        <dbReference type="Proteomes" id="UP001589619"/>
    </source>
</evidence>
<sequence length="141" mass="15752">MRQGSSCVGCLTVFFASIIILTFMGMLARYGWVILLLAAAAGIYWYRNKSMNNRKGQEQNKTEIRETAEKIVLRVAALNEGLVTPMDVVLASDMTLEQAGEILEGLRQKGYAKLRVAENGSYVYQLDGLLSAKQKRESERL</sequence>
<keyword evidence="1" id="KW-0472">Membrane</keyword>
<name>A0ABV5VW75_9BACL</name>
<protein>
    <submittedName>
        <fullName evidence="2">Uncharacterized protein</fullName>
    </submittedName>
</protein>
<feature type="transmembrane region" description="Helical" evidence="1">
    <location>
        <begin position="7"/>
        <end position="24"/>
    </location>
</feature>
<evidence type="ECO:0000256" key="1">
    <source>
        <dbReference type="SAM" id="Phobius"/>
    </source>
</evidence>
<reference evidence="2 3" key="1">
    <citation type="submission" date="2024-09" db="EMBL/GenBank/DDBJ databases">
        <authorList>
            <person name="Sun Q."/>
            <person name="Mori K."/>
        </authorList>
    </citation>
    <scope>NUCLEOTIDE SEQUENCE [LARGE SCALE GENOMIC DNA]</scope>
    <source>
        <strain evidence="2 3">JCM 12520</strain>
    </source>
</reference>
<accession>A0ABV5VW75</accession>
<gene>
    <name evidence="2" type="ORF">ACFFNY_13050</name>
</gene>
<proteinExistence type="predicted"/>
<keyword evidence="1" id="KW-0812">Transmembrane</keyword>
<comment type="caution">
    <text evidence="2">The sequence shown here is derived from an EMBL/GenBank/DDBJ whole genome shotgun (WGS) entry which is preliminary data.</text>
</comment>
<keyword evidence="1" id="KW-1133">Transmembrane helix</keyword>
<keyword evidence="3" id="KW-1185">Reference proteome</keyword>
<evidence type="ECO:0000313" key="2">
    <source>
        <dbReference type="EMBL" id="MFB9752486.1"/>
    </source>
</evidence>
<feature type="transmembrane region" description="Helical" evidence="1">
    <location>
        <begin position="30"/>
        <end position="46"/>
    </location>
</feature>
<dbReference type="Proteomes" id="UP001589619">
    <property type="component" value="Unassembled WGS sequence"/>
</dbReference>
<dbReference type="EMBL" id="JBHMAG010000009">
    <property type="protein sequence ID" value="MFB9752486.1"/>
    <property type="molecule type" value="Genomic_DNA"/>
</dbReference>
<organism evidence="2 3">
    <name type="scientific">Paenibacillus hodogayensis</name>
    <dbReference type="NCBI Taxonomy" id="279208"/>
    <lineage>
        <taxon>Bacteria</taxon>
        <taxon>Bacillati</taxon>
        <taxon>Bacillota</taxon>
        <taxon>Bacilli</taxon>
        <taxon>Bacillales</taxon>
        <taxon>Paenibacillaceae</taxon>
        <taxon>Paenibacillus</taxon>
    </lineage>
</organism>